<dbReference type="Gene3D" id="3.90.220.20">
    <property type="entry name" value="DNA methylase specificity domains"/>
    <property type="match status" value="1"/>
</dbReference>
<accession>A0A1B9F768</accession>
<evidence type="ECO:0000313" key="12">
    <source>
        <dbReference type="EMBL" id="OCC15645.1"/>
    </source>
</evidence>
<dbReference type="EC" id="3.1.21.3" evidence="3"/>
<keyword evidence="7" id="KW-0255">Endonuclease</keyword>
<evidence type="ECO:0000256" key="3">
    <source>
        <dbReference type="ARBA" id="ARBA00012654"/>
    </source>
</evidence>
<name>A0A1B9F768_9BACT</name>
<dbReference type="GO" id="GO:0009035">
    <property type="term" value="F:type I site-specific deoxyribonuclease activity"/>
    <property type="evidence" value="ECO:0007669"/>
    <property type="project" value="UniProtKB-EC"/>
</dbReference>
<keyword evidence="8" id="KW-0378">Hydrolase</keyword>
<dbReference type="PANTHER" id="PTHR30195:SF15">
    <property type="entry name" value="TYPE I RESTRICTION ENZYME HINDI ENDONUCLEASE SUBUNIT"/>
    <property type="match status" value="1"/>
</dbReference>
<comment type="similarity">
    <text evidence="2">Belongs to the HsdR family.</text>
</comment>
<keyword evidence="13" id="KW-1185">Reference proteome</keyword>
<comment type="catalytic activity">
    <reaction evidence="1">
        <text>Endonucleolytic cleavage of DNA to give random double-stranded fragments with terminal 5'-phosphates, ATP is simultaneously hydrolyzed.</text>
        <dbReference type="EC" id="3.1.21.3"/>
    </reaction>
</comment>
<evidence type="ECO:0000256" key="9">
    <source>
        <dbReference type="ARBA" id="ARBA00022840"/>
    </source>
</evidence>
<dbReference type="Proteomes" id="UP000093080">
    <property type="component" value="Unassembled WGS sequence"/>
</dbReference>
<dbReference type="GO" id="GO:0009307">
    <property type="term" value="P:DNA restriction-modification system"/>
    <property type="evidence" value="ECO:0007669"/>
    <property type="project" value="UniProtKB-KW"/>
</dbReference>
<dbReference type="AlphaFoldDB" id="A0A1B9F768"/>
<evidence type="ECO:0000313" key="13">
    <source>
        <dbReference type="Proteomes" id="UP000093080"/>
    </source>
</evidence>
<comment type="caution">
    <text evidence="12">The sequence shown here is derived from an EMBL/GenBank/DDBJ whole genome shotgun (WGS) entry which is preliminary data.</text>
</comment>
<keyword evidence="9" id="KW-0067">ATP-binding</keyword>
<dbReference type="EMBL" id="MAGO01000004">
    <property type="protein sequence ID" value="OCC15645.1"/>
    <property type="molecule type" value="Genomic_DNA"/>
</dbReference>
<evidence type="ECO:0000259" key="11">
    <source>
        <dbReference type="Pfam" id="PF04313"/>
    </source>
</evidence>
<evidence type="ECO:0000256" key="6">
    <source>
        <dbReference type="ARBA" id="ARBA00022747"/>
    </source>
</evidence>
<proteinExistence type="inferred from homology"/>
<reference evidence="12 13" key="1">
    <citation type="submission" date="2016-06" db="EMBL/GenBank/DDBJ databases">
        <title>Respiratory ammonification of nitrate coupled to the oxidation of elemental sulfur in deep-sea autotrophic thermophilic bacteria.</title>
        <authorList>
            <person name="Slobodkina G.B."/>
            <person name="Mardanov A.V."/>
            <person name="Ravin N.V."/>
            <person name="Frolova A.A."/>
            <person name="Viryasiv M.B."/>
            <person name="Chernyh N.A."/>
            <person name="Bonch-Osmolovskaya E.A."/>
            <person name="Slobodkin A.I."/>
        </authorList>
    </citation>
    <scope>NUCLEOTIDE SEQUENCE [LARGE SCALE GENOMIC DNA]</scope>
    <source>
        <strain evidence="12 13">S69</strain>
    </source>
</reference>
<gene>
    <name evidence="12" type="ORF">DBT_0996</name>
</gene>
<feature type="domain" description="Restriction endonuclease type I HsdR N-terminal" evidence="11">
    <location>
        <begin position="4"/>
        <end position="150"/>
    </location>
</feature>
<evidence type="ECO:0000256" key="7">
    <source>
        <dbReference type="ARBA" id="ARBA00022759"/>
    </source>
</evidence>
<organism evidence="12 13">
    <name type="scientific">Dissulfuribacter thermophilus</name>
    <dbReference type="NCBI Taxonomy" id="1156395"/>
    <lineage>
        <taxon>Bacteria</taxon>
        <taxon>Pseudomonadati</taxon>
        <taxon>Thermodesulfobacteriota</taxon>
        <taxon>Dissulfuribacteria</taxon>
        <taxon>Dissulfuribacterales</taxon>
        <taxon>Dissulfuribacteraceae</taxon>
        <taxon>Dissulfuribacter</taxon>
    </lineage>
</organism>
<evidence type="ECO:0000256" key="5">
    <source>
        <dbReference type="ARBA" id="ARBA00022741"/>
    </source>
</evidence>
<dbReference type="InterPro" id="IPR044946">
    <property type="entry name" value="Restrct_endonuc_typeI_TRD_sf"/>
</dbReference>
<dbReference type="GO" id="GO:0003677">
    <property type="term" value="F:DNA binding"/>
    <property type="evidence" value="ECO:0007669"/>
    <property type="project" value="UniProtKB-KW"/>
</dbReference>
<sequence>MREYTESTLVQQTTAEYLEKELGWESVYAYNNEDFGPDSLLGRASDREVVLTRYLRSKLLELNPGLPQSAYDDAIRQITAVTVAQTLLAINREKYTLLRDGVRVTFRNDKGERVTGRLRVFDFDNPENNHFLCVRELWVRGDLYRRRADIEPEDILLSVRASVGRIKNITLDKIVIGRGLSAIRPNRGQQSFLFYSLKNFFSKRHMERGAIFAAITKKDLHDVELLQPPDTLIEMFQEQVGPIDH</sequence>
<keyword evidence="6" id="KW-0680">Restriction system</keyword>
<dbReference type="STRING" id="1156395.DBT_0996"/>
<keyword evidence="5" id="KW-0547">Nucleotide-binding</keyword>
<evidence type="ECO:0000256" key="8">
    <source>
        <dbReference type="ARBA" id="ARBA00022801"/>
    </source>
</evidence>
<dbReference type="OrthoDB" id="9758243at2"/>
<evidence type="ECO:0000256" key="4">
    <source>
        <dbReference type="ARBA" id="ARBA00022722"/>
    </source>
</evidence>
<dbReference type="RefSeq" id="WP_067616992.1">
    <property type="nucleotide sequence ID" value="NZ_MAGO01000004.1"/>
</dbReference>
<dbReference type="GO" id="GO:0005524">
    <property type="term" value="F:ATP binding"/>
    <property type="evidence" value="ECO:0007669"/>
    <property type="project" value="UniProtKB-KW"/>
</dbReference>
<evidence type="ECO:0000256" key="2">
    <source>
        <dbReference type="ARBA" id="ARBA00008598"/>
    </source>
</evidence>
<dbReference type="Pfam" id="PF04313">
    <property type="entry name" value="HSDR_N"/>
    <property type="match status" value="1"/>
</dbReference>
<evidence type="ECO:0000256" key="10">
    <source>
        <dbReference type="ARBA" id="ARBA00023125"/>
    </source>
</evidence>
<protein>
    <recommendedName>
        <fullName evidence="3">type I site-specific deoxyribonuclease</fullName>
        <ecNumber evidence="3">3.1.21.3</ecNumber>
    </recommendedName>
</protein>
<keyword evidence="4" id="KW-0540">Nuclease</keyword>
<dbReference type="CDD" id="cd22332">
    <property type="entry name" value="HsdR_N"/>
    <property type="match status" value="1"/>
</dbReference>
<dbReference type="PANTHER" id="PTHR30195">
    <property type="entry name" value="TYPE I SITE-SPECIFIC DEOXYRIBONUCLEASE PROTEIN SUBUNIT M AND R"/>
    <property type="match status" value="1"/>
</dbReference>
<dbReference type="InterPro" id="IPR051268">
    <property type="entry name" value="Type-I_R_enzyme_R_subunit"/>
</dbReference>
<dbReference type="InterPro" id="IPR007409">
    <property type="entry name" value="Restrct_endonuc_type1_HsdR_N"/>
</dbReference>
<keyword evidence="10" id="KW-0238">DNA-binding</keyword>
<dbReference type="SUPFAM" id="SSF116734">
    <property type="entry name" value="DNA methylase specificity domain"/>
    <property type="match status" value="1"/>
</dbReference>
<evidence type="ECO:0000256" key="1">
    <source>
        <dbReference type="ARBA" id="ARBA00000851"/>
    </source>
</evidence>